<gene>
    <name evidence="2" type="ORF">D187_004031</name>
</gene>
<dbReference type="AlphaFoldDB" id="S9P1D5"/>
<feature type="compositionally biased region" description="Basic and acidic residues" evidence="1">
    <location>
        <begin position="40"/>
        <end position="53"/>
    </location>
</feature>
<reference evidence="2" key="1">
    <citation type="submission" date="2013-05" db="EMBL/GenBank/DDBJ databases">
        <title>Genome assembly of Cystobacter fuscus DSM 2262.</title>
        <authorList>
            <person name="Sharma G."/>
            <person name="Khatri I."/>
            <person name="Kaur C."/>
            <person name="Mayilraj S."/>
            <person name="Subramanian S."/>
        </authorList>
    </citation>
    <scope>NUCLEOTIDE SEQUENCE [LARGE SCALE GENOMIC DNA]</scope>
    <source>
        <strain evidence="2">DSM 2262</strain>
    </source>
</reference>
<accession>S9P1D5</accession>
<dbReference type="EMBL" id="ANAH02000025">
    <property type="protein sequence ID" value="EPX58275.1"/>
    <property type="molecule type" value="Genomic_DNA"/>
</dbReference>
<evidence type="ECO:0000313" key="2">
    <source>
        <dbReference type="EMBL" id="EPX58275.1"/>
    </source>
</evidence>
<dbReference type="RefSeq" id="WP_002630481.1">
    <property type="nucleotide sequence ID" value="NZ_ANAH02000025.1"/>
</dbReference>
<feature type="region of interest" description="Disordered" evidence="1">
    <location>
        <begin position="33"/>
        <end position="53"/>
    </location>
</feature>
<dbReference type="Proteomes" id="UP000011682">
    <property type="component" value="Unassembled WGS sequence"/>
</dbReference>
<evidence type="ECO:0000256" key="1">
    <source>
        <dbReference type="SAM" id="MobiDB-lite"/>
    </source>
</evidence>
<name>S9P1D5_CYSF2</name>
<comment type="caution">
    <text evidence="2">The sequence shown here is derived from an EMBL/GenBank/DDBJ whole genome shotgun (WGS) entry which is preliminary data.</text>
</comment>
<protein>
    <submittedName>
        <fullName evidence="2">Uncharacterized protein</fullName>
    </submittedName>
</protein>
<organism evidence="2 3">
    <name type="scientific">Cystobacter fuscus (strain ATCC 25194 / DSM 2262 / NBRC 100088 / M29)</name>
    <dbReference type="NCBI Taxonomy" id="1242864"/>
    <lineage>
        <taxon>Bacteria</taxon>
        <taxon>Pseudomonadati</taxon>
        <taxon>Myxococcota</taxon>
        <taxon>Myxococcia</taxon>
        <taxon>Myxococcales</taxon>
        <taxon>Cystobacterineae</taxon>
        <taxon>Archangiaceae</taxon>
        <taxon>Cystobacter</taxon>
    </lineage>
</organism>
<evidence type="ECO:0000313" key="3">
    <source>
        <dbReference type="Proteomes" id="UP000011682"/>
    </source>
</evidence>
<proteinExistence type="predicted"/>
<sequence>MNESTQKDALNQDQLAEEKQLTLEELEQVVGGDSGFKVIGHKDPDSETKLIEF</sequence>
<keyword evidence="3" id="KW-1185">Reference proteome</keyword>